<evidence type="ECO:0000256" key="1">
    <source>
        <dbReference type="SAM" id="MobiDB-lite"/>
    </source>
</evidence>
<proteinExistence type="predicted"/>
<feature type="region of interest" description="Disordered" evidence="1">
    <location>
        <begin position="14"/>
        <end position="35"/>
    </location>
</feature>
<dbReference type="Proteomes" id="UP000765509">
    <property type="component" value="Unassembled WGS sequence"/>
</dbReference>
<name>A0A9Q3QBM3_9BASI</name>
<feature type="compositionally biased region" description="Acidic residues" evidence="1">
    <location>
        <begin position="26"/>
        <end position="35"/>
    </location>
</feature>
<sequence>KIINEIEIKKYDTKETNNVPVHESDSEPSEEEELPDELSIENINVSFEVTEVRTHLPQYSDECMHLINVKDAKMQETKPDRGKGYKAGSSCITNIVTNNREAKIHLSSGAFCTCVEKYYLDNIYTNLQDKLMPIEGIKCSSSSQNMHPLGIFEAEMIFLHRTGSIRLKAELSVMNNCTSQHLILGNYYLNIYGIDINNHKDRYFTIGENKRKKYAFPTEKREITVIRKVKNVNKEKFVSDQLIEAQISPELTPEMKEQIIEILFQYRESFASDNEPLGAIKGHEVDIMLNVERLYPPLLRRPAYTASPRAREAFKSH</sequence>
<evidence type="ECO:0000313" key="2">
    <source>
        <dbReference type="EMBL" id="MBW0589882.1"/>
    </source>
</evidence>
<gene>
    <name evidence="2" type="ORF">O181_129597</name>
</gene>
<organism evidence="2 3">
    <name type="scientific">Austropuccinia psidii MF-1</name>
    <dbReference type="NCBI Taxonomy" id="1389203"/>
    <lineage>
        <taxon>Eukaryota</taxon>
        <taxon>Fungi</taxon>
        <taxon>Dikarya</taxon>
        <taxon>Basidiomycota</taxon>
        <taxon>Pucciniomycotina</taxon>
        <taxon>Pucciniomycetes</taxon>
        <taxon>Pucciniales</taxon>
        <taxon>Sphaerophragmiaceae</taxon>
        <taxon>Austropuccinia</taxon>
    </lineage>
</organism>
<evidence type="ECO:0000313" key="3">
    <source>
        <dbReference type="Proteomes" id="UP000765509"/>
    </source>
</evidence>
<feature type="non-terminal residue" evidence="2">
    <location>
        <position position="1"/>
    </location>
</feature>
<comment type="caution">
    <text evidence="2">The sequence shown here is derived from an EMBL/GenBank/DDBJ whole genome shotgun (WGS) entry which is preliminary data.</text>
</comment>
<dbReference type="EMBL" id="AVOT02136089">
    <property type="protein sequence ID" value="MBW0589882.1"/>
    <property type="molecule type" value="Genomic_DNA"/>
</dbReference>
<accession>A0A9Q3QBM3</accession>
<reference evidence="2" key="1">
    <citation type="submission" date="2021-03" db="EMBL/GenBank/DDBJ databases">
        <title>Draft genome sequence of rust myrtle Austropuccinia psidii MF-1, a brazilian biotype.</title>
        <authorList>
            <person name="Quecine M.C."/>
            <person name="Pachon D.M.R."/>
            <person name="Bonatelli M.L."/>
            <person name="Correr F.H."/>
            <person name="Franceschini L.M."/>
            <person name="Leite T.F."/>
            <person name="Margarido G.R.A."/>
            <person name="Almeida C.A."/>
            <person name="Ferrarezi J.A."/>
            <person name="Labate C.A."/>
        </authorList>
    </citation>
    <scope>NUCLEOTIDE SEQUENCE</scope>
    <source>
        <strain evidence="2">MF-1</strain>
    </source>
</reference>
<protein>
    <submittedName>
        <fullName evidence="2">Uncharacterized protein</fullName>
    </submittedName>
</protein>
<dbReference type="AlphaFoldDB" id="A0A9Q3QBM3"/>
<keyword evidence="3" id="KW-1185">Reference proteome</keyword>